<dbReference type="VEuPathDB" id="MicrosporidiaDB:EDEG_01909"/>
<accession>J9DR47</accession>
<keyword evidence="3" id="KW-1185">Reference proteome</keyword>
<dbReference type="Proteomes" id="UP000003163">
    <property type="component" value="Unassembled WGS sequence"/>
</dbReference>
<dbReference type="EMBL" id="AFBI03000030">
    <property type="protein sequence ID" value="EJW03817.1"/>
    <property type="molecule type" value="Genomic_DNA"/>
</dbReference>
<dbReference type="InParanoid" id="J9DR47"/>
<feature type="signal peptide" evidence="1">
    <location>
        <begin position="1"/>
        <end position="24"/>
    </location>
</feature>
<sequence>MKLNKNTIILHFFLIWCTTPIINEIRPFNDEENEKSIVEHLRARILENVDVLNSRLEKCCISKLILHTEYDIENLYAIKKLFDFLRIKGVKMTILFNCSKDFELLQTLSYEMDYLRLQVQEMLMVKRNEAESSSSDESSIEFSESPLVIFQKGKKIYQSVDKFIRNLKMQSNEEKFVHFEPFIFLHDASASYSTITTIIRHHYEKDCEMDKNNHDLMLKIKEWFEIWCQYNLDNIHQYRLNLSCELTHKTLYIELAVLINHIKKNTMRRITDYPFFWMVSKIAYKNLFNKAELKESMELTIEFIYLNFVRASKNNINFFSLLSKENHSIYKTVLEMLISTKQTKPSFGNEYSTYYKHKKQVNQNKDYSESISLLTTDSLKPKTSDLSESFYNMHKIKSNPICNHLKSHEYMSKKLKYVKRLLKGRRVQTFIRNRDFSFLKKVQFFCFQTCIKKTESLKPDCFSIRIYFHDLDIQNIHFDGFCVLYIKKDDYSFKVKSLVNDMQFLIIPKTSFTPLIVDVFYFNQIKAHLEFFFENEEPTFDQKMSELTIYTRDPFDSNSSFLSSKCEPKIILRSMIVSMLKSFKQYGEKIYLTNIKIWNDEEIFNAVLRCFYGLYGYFSENQINVSDIYFYENRYHTPIKNHITEEGTCYPINIKYAVNFDDFFHPLSVKKYARYQLNAIFCCKNYYDDIFPLWIQIHYHDKKLISYVKEICSNIEEAFREYKYKHCAQKPNKFHNHLKLKYEKIFMHPNFYKYIAKYSQETPFSHKEFKNIVQIILEKRSSDVYSAILSDITTESASNALFMNSEYNDIMNFLIENTKMTLPNTHSTSKNYLTLDIYAEKLVDNYSFICDSFYDIFEKVFLRINKTLRSAHNVQSDISFNINE</sequence>
<organism evidence="2 3">
    <name type="scientific">Edhazardia aedis (strain USNM 41457)</name>
    <name type="common">Microsporidian parasite</name>
    <dbReference type="NCBI Taxonomy" id="1003232"/>
    <lineage>
        <taxon>Eukaryota</taxon>
        <taxon>Fungi</taxon>
        <taxon>Fungi incertae sedis</taxon>
        <taxon>Microsporidia</taxon>
        <taxon>Edhazardia</taxon>
    </lineage>
</organism>
<reference evidence="3" key="2">
    <citation type="submission" date="2015-07" db="EMBL/GenBank/DDBJ databases">
        <title>Contrasting host-pathogen interactions and genome evolution in two generalist and specialist microsporidian pathogens of mosquitoes.</title>
        <authorList>
            <consortium name="The Broad Institute Genomics Platform"/>
            <consortium name="The Broad Institute Genome Sequencing Center for Infectious Disease"/>
            <person name="Cuomo C.A."/>
            <person name="Sanscrainte N.D."/>
            <person name="Goldberg J.M."/>
            <person name="Heiman D."/>
            <person name="Young S."/>
            <person name="Zeng Q."/>
            <person name="Becnel J.J."/>
            <person name="Birren B.W."/>
        </authorList>
    </citation>
    <scope>NUCLEOTIDE SEQUENCE [LARGE SCALE GENOMIC DNA]</scope>
    <source>
        <strain evidence="3">USNM 41457</strain>
    </source>
</reference>
<feature type="chain" id="PRO_5003821787" evidence="1">
    <location>
        <begin position="25"/>
        <end position="884"/>
    </location>
</feature>
<comment type="caution">
    <text evidence="2">The sequence shown here is derived from an EMBL/GenBank/DDBJ whole genome shotgun (WGS) entry which is preliminary data.</text>
</comment>
<evidence type="ECO:0000313" key="3">
    <source>
        <dbReference type="Proteomes" id="UP000003163"/>
    </source>
</evidence>
<protein>
    <submittedName>
        <fullName evidence="2">Uncharacterized protein</fullName>
    </submittedName>
</protein>
<gene>
    <name evidence="2" type="ORF">EDEG_01909</name>
</gene>
<evidence type="ECO:0000256" key="1">
    <source>
        <dbReference type="SAM" id="SignalP"/>
    </source>
</evidence>
<evidence type="ECO:0000313" key="2">
    <source>
        <dbReference type="EMBL" id="EJW03817.1"/>
    </source>
</evidence>
<dbReference type="HOGENOM" id="CLU_328452_0_0_1"/>
<reference evidence="2 3" key="1">
    <citation type="submission" date="2011-08" db="EMBL/GenBank/DDBJ databases">
        <authorList>
            <person name="Liu Z.J."/>
            <person name="Shi F.L."/>
            <person name="Lu J.Q."/>
            <person name="Li M."/>
            <person name="Wang Z.L."/>
        </authorList>
    </citation>
    <scope>NUCLEOTIDE SEQUENCE [LARGE SCALE GENOMIC DNA]</scope>
    <source>
        <strain evidence="2 3">USNM 41457</strain>
    </source>
</reference>
<dbReference type="AlphaFoldDB" id="J9DR47"/>
<name>J9DR47_EDHAE</name>
<keyword evidence="1" id="KW-0732">Signal</keyword>
<proteinExistence type="predicted"/>